<evidence type="ECO:0000313" key="15">
    <source>
        <dbReference type="RefSeq" id="XP_030755985.1"/>
    </source>
</evidence>
<dbReference type="InterPro" id="IPR036236">
    <property type="entry name" value="Znf_C2H2_sf"/>
</dbReference>
<feature type="domain" description="C2H2-type" evidence="9">
    <location>
        <begin position="244"/>
        <end position="271"/>
    </location>
</feature>
<dbReference type="GO" id="GO:1990837">
    <property type="term" value="F:sequence-specific double-stranded DNA binding"/>
    <property type="evidence" value="ECO:0007669"/>
    <property type="project" value="UniProtKB-ARBA"/>
</dbReference>
<dbReference type="GO" id="GO:0005634">
    <property type="term" value="C:nucleus"/>
    <property type="evidence" value="ECO:0007669"/>
    <property type="project" value="UniProtKB-SubCell"/>
</dbReference>
<feature type="binding site" evidence="8">
    <location>
        <position position="9"/>
    </location>
    <ligand>
        <name>Zn(2+)</name>
        <dbReference type="ChEBI" id="CHEBI:29105"/>
    </ligand>
</feature>
<dbReference type="SUPFAM" id="SSF57716">
    <property type="entry name" value="Glucocorticoid receptor-like (DNA-binding domain)"/>
    <property type="match status" value="1"/>
</dbReference>
<keyword evidence="6" id="KW-0539">Nucleus</keyword>
<protein>
    <submittedName>
        <fullName evidence="12 13">Gastrula zinc finger protein XlCGF52.1-like isoform X1</fullName>
    </submittedName>
</protein>
<keyword evidence="2 8" id="KW-0479">Metal-binding</keyword>
<dbReference type="OrthoDB" id="6814312at2759"/>
<comment type="subcellular location">
    <subcellularLocation>
        <location evidence="1">Nucleus</location>
    </subcellularLocation>
</comment>
<feature type="binding site" evidence="8">
    <location>
        <position position="12"/>
    </location>
    <ligand>
        <name>Zn(2+)</name>
        <dbReference type="ChEBI" id="CHEBI:29105"/>
    </ligand>
</feature>
<feature type="domain" description="C2H2-type" evidence="9">
    <location>
        <begin position="212"/>
        <end position="240"/>
    </location>
</feature>
<reference evidence="12 13" key="1">
    <citation type="submission" date="2025-04" db="UniProtKB">
        <authorList>
            <consortium name="RefSeq"/>
        </authorList>
    </citation>
    <scope>IDENTIFICATION</scope>
    <source>
        <tissue evidence="12 13">Gonads</tissue>
    </source>
</reference>
<organism evidence="11 15">
    <name type="scientific">Sitophilus oryzae</name>
    <name type="common">Rice weevil</name>
    <name type="synonym">Curculio oryzae</name>
    <dbReference type="NCBI Taxonomy" id="7048"/>
    <lineage>
        <taxon>Eukaryota</taxon>
        <taxon>Metazoa</taxon>
        <taxon>Ecdysozoa</taxon>
        <taxon>Arthropoda</taxon>
        <taxon>Hexapoda</taxon>
        <taxon>Insecta</taxon>
        <taxon>Pterygota</taxon>
        <taxon>Neoptera</taxon>
        <taxon>Endopterygota</taxon>
        <taxon>Coleoptera</taxon>
        <taxon>Polyphaga</taxon>
        <taxon>Cucujiformia</taxon>
        <taxon>Curculionidae</taxon>
        <taxon>Dryophthorinae</taxon>
        <taxon>Sitophilus</taxon>
    </lineage>
</organism>
<dbReference type="GeneID" id="115882213"/>
<feature type="binding site" evidence="8">
    <location>
        <position position="56"/>
    </location>
    <ligand>
        <name>Zn(2+)</name>
        <dbReference type="ChEBI" id="CHEBI:29105"/>
    </ligand>
</feature>
<keyword evidence="5 8" id="KW-0862">Zinc</keyword>
<dbReference type="InterPro" id="IPR013087">
    <property type="entry name" value="Znf_C2H2_type"/>
</dbReference>
<feature type="binding site" evidence="8">
    <location>
        <position position="53"/>
    </location>
    <ligand>
        <name>Zn(2+)</name>
        <dbReference type="ChEBI" id="CHEBI:29105"/>
    </ligand>
</feature>
<dbReference type="AlphaFoldDB" id="A0A6J2XYY6"/>
<evidence type="ECO:0000259" key="9">
    <source>
        <dbReference type="PROSITE" id="PS50157"/>
    </source>
</evidence>
<keyword evidence="4 7" id="KW-0863">Zinc-finger</keyword>
<feature type="domain" description="C2H2-type" evidence="9">
    <location>
        <begin position="300"/>
        <end position="327"/>
    </location>
</feature>
<dbReference type="PROSITE" id="PS00028">
    <property type="entry name" value="ZINC_FINGER_C2H2_1"/>
    <property type="match status" value="6"/>
</dbReference>
<evidence type="ECO:0000256" key="6">
    <source>
        <dbReference type="ARBA" id="ARBA00023242"/>
    </source>
</evidence>
<keyword evidence="3" id="KW-0677">Repeat</keyword>
<evidence type="ECO:0000256" key="2">
    <source>
        <dbReference type="ARBA" id="ARBA00022723"/>
    </source>
</evidence>
<proteinExistence type="predicted"/>
<feature type="domain" description="C2H2-type" evidence="9">
    <location>
        <begin position="184"/>
        <end position="211"/>
    </location>
</feature>
<keyword evidence="11" id="KW-1185">Reference proteome</keyword>
<gene>
    <name evidence="12 13 14 15 16" type="primary">LOC115882213</name>
</gene>
<dbReference type="PANTHER" id="PTHR24394">
    <property type="entry name" value="ZINC FINGER PROTEIN"/>
    <property type="match status" value="1"/>
</dbReference>
<evidence type="ECO:0000256" key="7">
    <source>
        <dbReference type="PROSITE-ProRule" id="PRU00042"/>
    </source>
</evidence>
<evidence type="ECO:0000313" key="11">
    <source>
        <dbReference type="Proteomes" id="UP000504635"/>
    </source>
</evidence>
<name>A0A6J2XYY6_SITOR</name>
<dbReference type="RefSeq" id="XP_030755985.1">
    <property type="nucleotide sequence ID" value="XM_030900125.1"/>
</dbReference>
<dbReference type="SMART" id="SM00868">
    <property type="entry name" value="zf-AD"/>
    <property type="match status" value="1"/>
</dbReference>
<feature type="domain" description="C2H2-type" evidence="9">
    <location>
        <begin position="272"/>
        <end position="299"/>
    </location>
</feature>
<evidence type="ECO:0000313" key="14">
    <source>
        <dbReference type="RefSeq" id="XP_030755984.1"/>
    </source>
</evidence>
<dbReference type="RefSeq" id="XP_030755987.1">
    <property type="nucleotide sequence ID" value="XM_030900127.1"/>
</dbReference>
<dbReference type="SMART" id="SM00355">
    <property type="entry name" value="ZnF_C2H2"/>
    <property type="match status" value="7"/>
</dbReference>
<dbReference type="Gene3D" id="3.30.160.60">
    <property type="entry name" value="Classic Zinc Finger"/>
    <property type="match status" value="6"/>
</dbReference>
<evidence type="ECO:0000313" key="13">
    <source>
        <dbReference type="RefSeq" id="XP_030755983.1"/>
    </source>
</evidence>
<sequence>MELNLRTICRICLRTSTNLISFFNDHIFEMLTFCEFYTEMTIDDKDELPQNICETCRDSVLQSYKLKLLCVSSKITLDSIVKNYENYISNNGNSNYNLIKYYTPASNQTTGIVCNTKTNLSDGETDNVKCNREYKEYTTVLLEDKVDNEESPEDINKYACEKCKIEFSFEQDSIIHQSIHSPNLTCTSCNKSFITIKKLKRHIKTHMTLKTHLCDLCDKGFSELDALKKHIKLTHMGISRDKKYTCSVCGKKFTDQYYLNLHSRKHTGEKPLICNVCDKSFYDPRSLRVHILAHKGSKAYLCNHCGKSFVQSSHLKKHLVVHTNDKSYVCDICSKKFTQSSSLQRHKKLHGNI</sequence>
<dbReference type="PROSITE" id="PS51915">
    <property type="entry name" value="ZAD"/>
    <property type="match status" value="1"/>
</dbReference>
<evidence type="ECO:0000256" key="3">
    <source>
        <dbReference type="ARBA" id="ARBA00022737"/>
    </source>
</evidence>
<dbReference type="PANTHER" id="PTHR24394:SF44">
    <property type="entry name" value="ZINC FINGER PROTEIN 271-LIKE"/>
    <property type="match status" value="1"/>
</dbReference>
<dbReference type="Pfam" id="PF00096">
    <property type="entry name" value="zf-C2H2"/>
    <property type="match status" value="4"/>
</dbReference>
<dbReference type="RefSeq" id="XP_030755984.1">
    <property type="nucleotide sequence ID" value="XM_030900124.1"/>
</dbReference>
<dbReference type="GO" id="GO:0008270">
    <property type="term" value="F:zinc ion binding"/>
    <property type="evidence" value="ECO:0007669"/>
    <property type="project" value="UniProtKB-UniRule"/>
</dbReference>
<dbReference type="InterPro" id="IPR012934">
    <property type="entry name" value="Znf_AD"/>
</dbReference>
<evidence type="ECO:0000256" key="8">
    <source>
        <dbReference type="PROSITE-ProRule" id="PRU01263"/>
    </source>
</evidence>
<feature type="domain" description="ZAD" evidence="10">
    <location>
        <begin position="7"/>
        <end position="80"/>
    </location>
</feature>
<evidence type="ECO:0000259" key="10">
    <source>
        <dbReference type="PROSITE" id="PS51915"/>
    </source>
</evidence>
<dbReference type="FunFam" id="3.30.160.60:FF:000630">
    <property type="entry name" value="Zinc finger protein 180"/>
    <property type="match status" value="1"/>
</dbReference>
<evidence type="ECO:0000256" key="5">
    <source>
        <dbReference type="ARBA" id="ARBA00022833"/>
    </source>
</evidence>
<dbReference type="Pfam" id="PF13894">
    <property type="entry name" value="zf-C2H2_4"/>
    <property type="match status" value="1"/>
</dbReference>
<dbReference type="Pfam" id="PF13912">
    <property type="entry name" value="zf-C2H2_6"/>
    <property type="match status" value="1"/>
</dbReference>
<dbReference type="GO" id="GO:0000981">
    <property type="term" value="F:DNA-binding transcription factor activity, RNA polymerase II-specific"/>
    <property type="evidence" value="ECO:0007669"/>
    <property type="project" value="TreeGrafter"/>
</dbReference>
<dbReference type="KEGG" id="soy:115882213"/>
<dbReference type="PROSITE" id="PS50157">
    <property type="entry name" value="ZINC_FINGER_C2H2_2"/>
    <property type="match status" value="6"/>
</dbReference>
<evidence type="ECO:0000256" key="1">
    <source>
        <dbReference type="ARBA" id="ARBA00004123"/>
    </source>
</evidence>
<evidence type="ECO:0000313" key="12">
    <source>
        <dbReference type="RefSeq" id="XP_030755982.1"/>
    </source>
</evidence>
<dbReference type="FunFam" id="3.30.160.60:FF:001573">
    <property type="entry name" value="Zinc finger protein 407"/>
    <property type="match status" value="1"/>
</dbReference>
<evidence type="ECO:0000313" key="16">
    <source>
        <dbReference type="RefSeq" id="XP_030755987.1"/>
    </source>
</evidence>
<dbReference type="RefSeq" id="XP_030755983.1">
    <property type="nucleotide sequence ID" value="XM_030900123.1"/>
</dbReference>
<dbReference type="Pfam" id="PF07776">
    <property type="entry name" value="zf-AD"/>
    <property type="match status" value="1"/>
</dbReference>
<dbReference type="SUPFAM" id="SSF57667">
    <property type="entry name" value="beta-beta-alpha zinc fingers"/>
    <property type="match status" value="4"/>
</dbReference>
<dbReference type="FunFam" id="3.30.160.60:FF:000303">
    <property type="entry name" value="Zinc finger protein 41"/>
    <property type="match status" value="1"/>
</dbReference>
<feature type="domain" description="C2H2-type" evidence="9">
    <location>
        <begin position="328"/>
        <end position="353"/>
    </location>
</feature>
<evidence type="ECO:0000256" key="4">
    <source>
        <dbReference type="ARBA" id="ARBA00022771"/>
    </source>
</evidence>
<dbReference type="FunFam" id="3.30.160.60:FF:000100">
    <property type="entry name" value="Zinc finger 45-like"/>
    <property type="match status" value="1"/>
</dbReference>
<dbReference type="Proteomes" id="UP000504635">
    <property type="component" value="Unplaced"/>
</dbReference>
<dbReference type="RefSeq" id="XP_030755982.1">
    <property type="nucleotide sequence ID" value="XM_030900122.1"/>
</dbReference>
<accession>A0A6J2XYY6</accession>